<dbReference type="PANTHER" id="PTHR31121">
    <property type="entry name" value="ALPHA-1,2 MANNOSYLTRANSFERASE KTR1"/>
    <property type="match status" value="1"/>
</dbReference>
<feature type="signal peptide" evidence="5">
    <location>
        <begin position="1"/>
        <end position="24"/>
    </location>
</feature>
<comment type="similarity">
    <text evidence="1">Belongs to the glycosyltransferase 15 family.</text>
</comment>
<dbReference type="GO" id="GO:0000026">
    <property type="term" value="F:alpha-1,2-mannosyltransferase activity"/>
    <property type="evidence" value="ECO:0007669"/>
    <property type="project" value="TreeGrafter"/>
</dbReference>
<dbReference type="PANTHER" id="PTHR31121:SF7">
    <property type="entry name" value="MANNOSYLTRANSFERASE KTR4-RELATED"/>
    <property type="match status" value="1"/>
</dbReference>
<dbReference type="GO" id="GO:0006493">
    <property type="term" value="P:protein O-linked glycosylation"/>
    <property type="evidence" value="ECO:0007669"/>
    <property type="project" value="TreeGrafter"/>
</dbReference>
<gene>
    <name evidence="6" type="ORF">EDB81DRAFT_644363</name>
</gene>
<dbReference type="InterPro" id="IPR002685">
    <property type="entry name" value="Glyco_trans_15"/>
</dbReference>
<dbReference type="GO" id="GO:0005794">
    <property type="term" value="C:Golgi apparatus"/>
    <property type="evidence" value="ECO:0007669"/>
    <property type="project" value="TreeGrafter"/>
</dbReference>
<dbReference type="Pfam" id="PF01793">
    <property type="entry name" value="Glyco_transf_15"/>
    <property type="match status" value="1"/>
</dbReference>
<evidence type="ECO:0000313" key="7">
    <source>
        <dbReference type="Proteomes" id="UP000738349"/>
    </source>
</evidence>
<keyword evidence="2" id="KW-0328">Glycosyltransferase</keyword>
<name>A0A9P9FF30_9HYPO</name>
<evidence type="ECO:0000256" key="5">
    <source>
        <dbReference type="SAM" id="SignalP"/>
    </source>
</evidence>
<keyword evidence="3 6" id="KW-0808">Transferase</keyword>
<sequence length="427" mass="49133">MRVAPSRPLWAWICLLLQLAGIHGLGLDPSADPPLRAAFVTLAHEPDLPALLFSMHQLEERFVSRYQYHWIFFSTRELSDHFKCLTSNATSATCIYEVIANEHWGTSDWTHHHSPPFIGPEMQFRPNPEFPAVDAQQRYRWNSGLFARERRLKDYDWFWKVEPGSQLTQDLYFDVFRFMRDNGIEYGFHRDAHAETNLRLLSPQVRSFIEKHPDLLHKEANVSWLFDTPNSETISEDRSGFAGELDDELLQNDDENDEGDDMISSLAEAFTSWLSGIYESSLYPTFEIGSLALFRSPNHAAFFDHLDSAGAFYNHSISEVPLHTLSASMFLPRQSVWNFSKRVLRHRAHQADRPSQPKETPERDIKVQGSARPESTSTVESPDATKEMMARVLAYWEQMARDLERQEAIPGLRSGNTVVDERNFALA</sequence>
<dbReference type="GO" id="GO:0000032">
    <property type="term" value="P:cell wall mannoprotein biosynthetic process"/>
    <property type="evidence" value="ECO:0007669"/>
    <property type="project" value="TreeGrafter"/>
</dbReference>
<evidence type="ECO:0000256" key="3">
    <source>
        <dbReference type="ARBA" id="ARBA00022679"/>
    </source>
</evidence>
<dbReference type="GO" id="GO:0016020">
    <property type="term" value="C:membrane"/>
    <property type="evidence" value="ECO:0007669"/>
    <property type="project" value="InterPro"/>
</dbReference>
<dbReference type="AlphaFoldDB" id="A0A9P9FF30"/>
<comment type="caution">
    <text evidence="6">The sequence shown here is derived from an EMBL/GenBank/DDBJ whole genome shotgun (WGS) entry which is preliminary data.</text>
</comment>
<keyword evidence="7" id="KW-1185">Reference proteome</keyword>
<accession>A0A9P9FF30</accession>
<feature type="region of interest" description="Disordered" evidence="4">
    <location>
        <begin position="348"/>
        <end position="384"/>
    </location>
</feature>
<keyword evidence="5" id="KW-0732">Signal</keyword>
<dbReference type="Gene3D" id="3.90.550.10">
    <property type="entry name" value="Spore Coat Polysaccharide Biosynthesis Protein SpsA, Chain A"/>
    <property type="match status" value="1"/>
</dbReference>
<evidence type="ECO:0000313" key="6">
    <source>
        <dbReference type="EMBL" id="KAH7161625.1"/>
    </source>
</evidence>
<dbReference type="InterPro" id="IPR029044">
    <property type="entry name" value="Nucleotide-diphossugar_trans"/>
</dbReference>
<protein>
    <submittedName>
        <fullName evidence="6">Nucleotide-diphospho-sugar transferase</fullName>
    </submittedName>
</protein>
<organism evidence="6 7">
    <name type="scientific">Dactylonectria macrodidyma</name>
    <dbReference type="NCBI Taxonomy" id="307937"/>
    <lineage>
        <taxon>Eukaryota</taxon>
        <taxon>Fungi</taxon>
        <taxon>Dikarya</taxon>
        <taxon>Ascomycota</taxon>
        <taxon>Pezizomycotina</taxon>
        <taxon>Sordariomycetes</taxon>
        <taxon>Hypocreomycetidae</taxon>
        <taxon>Hypocreales</taxon>
        <taxon>Nectriaceae</taxon>
        <taxon>Dactylonectria</taxon>
    </lineage>
</organism>
<dbReference type="Proteomes" id="UP000738349">
    <property type="component" value="Unassembled WGS sequence"/>
</dbReference>
<dbReference type="GO" id="GO:0006487">
    <property type="term" value="P:protein N-linked glycosylation"/>
    <property type="evidence" value="ECO:0007669"/>
    <property type="project" value="TreeGrafter"/>
</dbReference>
<dbReference type="OrthoDB" id="202470at2759"/>
<dbReference type="EMBL" id="JAGMUV010000004">
    <property type="protein sequence ID" value="KAH7161625.1"/>
    <property type="molecule type" value="Genomic_DNA"/>
</dbReference>
<proteinExistence type="inferred from homology"/>
<evidence type="ECO:0000256" key="2">
    <source>
        <dbReference type="ARBA" id="ARBA00022676"/>
    </source>
</evidence>
<dbReference type="SUPFAM" id="SSF53448">
    <property type="entry name" value="Nucleotide-diphospho-sugar transferases"/>
    <property type="match status" value="1"/>
</dbReference>
<reference evidence="6" key="1">
    <citation type="journal article" date="2021" name="Nat. Commun.">
        <title>Genetic determinants of endophytism in the Arabidopsis root mycobiome.</title>
        <authorList>
            <person name="Mesny F."/>
            <person name="Miyauchi S."/>
            <person name="Thiergart T."/>
            <person name="Pickel B."/>
            <person name="Atanasova L."/>
            <person name="Karlsson M."/>
            <person name="Huettel B."/>
            <person name="Barry K.W."/>
            <person name="Haridas S."/>
            <person name="Chen C."/>
            <person name="Bauer D."/>
            <person name="Andreopoulos W."/>
            <person name="Pangilinan J."/>
            <person name="LaButti K."/>
            <person name="Riley R."/>
            <person name="Lipzen A."/>
            <person name="Clum A."/>
            <person name="Drula E."/>
            <person name="Henrissat B."/>
            <person name="Kohler A."/>
            <person name="Grigoriev I.V."/>
            <person name="Martin F.M."/>
            <person name="Hacquard S."/>
        </authorList>
    </citation>
    <scope>NUCLEOTIDE SEQUENCE</scope>
    <source>
        <strain evidence="6">MPI-CAGE-AT-0147</strain>
    </source>
</reference>
<feature type="compositionally biased region" description="Basic and acidic residues" evidence="4">
    <location>
        <begin position="349"/>
        <end position="366"/>
    </location>
</feature>
<evidence type="ECO:0000256" key="4">
    <source>
        <dbReference type="SAM" id="MobiDB-lite"/>
    </source>
</evidence>
<feature type="chain" id="PRO_5040485345" evidence="5">
    <location>
        <begin position="25"/>
        <end position="427"/>
    </location>
</feature>
<evidence type="ECO:0000256" key="1">
    <source>
        <dbReference type="ARBA" id="ARBA00007677"/>
    </source>
</evidence>